<feature type="compositionally biased region" description="Basic and acidic residues" evidence="1">
    <location>
        <begin position="392"/>
        <end position="403"/>
    </location>
</feature>
<protein>
    <recommendedName>
        <fullName evidence="2">Azaphilone pigments biosynthesis cluster protein L N-terminal domain-containing protein</fullName>
    </recommendedName>
</protein>
<dbReference type="InterPro" id="IPR031348">
    <property type="entry name" value="PigL_N"/>
</dbReference>
<sequence>MADPLSVGVSVLAIVTAAIKSVKSLAATTERYKKRDKTLIRLHHELEDVVNVLDSLKEVIDYDATILAVLKGPVDRCGQVCHEFEKAMVKFSGNSKTGLRDWAKMEFARDDINGFMDALSSYKATILVGLGTITMRNSNLTQQALESYGEMIKDTSYNLEIRLQRIEAFVTTDDTADHSMAVDWRDEREVTKECIRICEDAQSYMESLQSRKPHLRQDTTSALPDAVHNQFEAELKTVEALNKNRDNLLQTIGFLQQRLVSIISNESPERSRQEAQFRKDLDISKQCLEVCKEAGEQVRFRKIHLFGEVVADDDNDQVVVATLADLFDVRKVLAKNRTFQTVGSMSGETAEKLCEGRYRSRLGAVGEDIKRTSPSKPDTQEDHAQRANSLAEGREPASVETGRKPSPNEVRKRTAESEEAVPKVGR</sequence>
<organism evidence="3 4">
    <name type="scientific">Lasiosphaeris hirsuta</name>
    <dbReference type="NCBI Taxonomy" id="260670"/>
    <lineage>
        <taxon>Eukaryota</taxon>
        <taxon>Fungi</taxon>
        <taxon>Dikarya</taxon>
        <taxon>Ascomycota</taxon>
        <taxon>Pezizomycotina</taxon>
        <taxon>Sordariomycetes</taxon>
        <taxon>Sordariomycetidae</taxon>
        <taxon>Sordariales</taxon>
        <taxon>Lasiosphaeriaceae</taxon>
        <taxon>Lasiosphaeris</taxon>
    </lineage>
</organism>
<dbReference type="EMBL" id="JAUKUA010000001">
    <property type="protein sequence ID" value="KAK0732107.1"/>
    <property type="molecule type" value="Genomic_DNA"/>
</dbReference>
<proteinExistence type="predicted"/>
<comment type="caution">
    <text evidence="3">The sequence shown here is derived from an EMBL/GenBank/DDBJ whole genome shotgun (WGS) entry which is preliminary data.</text>
</comment>
<reference evidence="3" key="1">
    <citation type="submission" date="2023-06" db="EMBL/GenBank/DDBJ databases">
        <title>Genome-scale phylogeny and comparative genomics of the fungal order Sordariales.</title>
        <authorList>
            <consortium name="Lawrence Berkeley National Laboratory"/>
            <person name="Hensen N."/>
            <person name="Bonometti L."/>
            <person name="Westerberg I."/>
            <person name="Brannstrom I.O."/>
            <person name="Guillou S."/>
            <person name="Cros-Aarteil S."/>
            <person name="Calhoun S."/>
            <person name="Haridas S."/>
            <person name="Kuo A."/>
            <person name="Mondo S."/>
            <person name="Pangilinan J."/>
            <person name="Riley R."/>
            <person name="Labutti K."/>
            <person name="Andreopoulos B."/>
            <person name="Lipzen A."/>
            <person name="Chen C."/>
            <person name="Yanf M."/>
            <person name="Daum C."/>
            <person name="Ng V."/>
            <person name="Clum A."/>
            <person name="Steindorff A."/>
            <person name="Ohm R."/>
            <person name="Martin F."/>
            <person name="Silar P."/>
            <person name="Natvig D."/>
            <person name="Lalanne C."/>
            <person name="Gautier V."/>
            <person name="Ament-Velasquez S.L."/>
            <person name="Kruys A."/>
            <person name="Hutchinson M.I."/>
            <person name="Powell A.J."/>
            <person name="Barry K."/>
            <person name="Miller A.N."/>
            <person name="Grigoriev I.V."/>
            <person name="Debuchy R."/>
            <person name="Gladieux P."/>
            <person name="Thoren M.H."/>
            <person name="Johannesson H."/>
        </authorList>
    </citation>
    <scope>NUCLEOTIDE SEQUENCE</scope>
    <source>
        <strain evidence="3">SMH4607-1</strain>
    </source>
</reference>
<gene>
    <name evidence="3" type="ORF">B0H67DRAFT_566689</name>
</gene>
<keyword evidence="4" id="KW-1185">Reference proteome</keyword>
<evidence type="ECO:0000313" key="4">
    <source>
        <dbReference type="Proteomes" id="UP001172102"/>
    </source>
</evidence>
<feature type="region of interest" description="Disordered" evidence="1">
    <location>
        <begin position="365"/>
        <end position="426"/>
    </location>
</feature>
<dbReference type="Pfam" id="PF17111">
    <property type="entry name" value="PigL_N"/>
    <property type="match status" value="1"/>
</dbReference>
<dbReference type="Proteomes" id="UP001172102">
    <property type="component" value="Unassembled WGS sequence"/>
</dbReference>
<evidence type="ECO:0000256" key="1">
    <source>
        <dbReference type="SAM" id="MobiDB-lite"/>
    </source>
</evidence>
<accession>A0AA40BD73</accession>
<evidence type="ECO:0000259" key="2">
    <source>
        <dbReference type="Pfam" id="PF17111"/>
    </source>
</evidence>
<feature type="domain" description="Azaphilone pigments biosynthesis cluster protein L N-terminal" evidence="2">
    <location>
        <begin position="2"/>
        <end position="199"/>
    </location>
</feature>
<dbReference type="AlphaFoldDB" id="A0AA40BD73"/>
<name>A0AA40BD73_9PEZI</name>
<evidence type="ECO:0000313" key="3">
    <source>
        <dbReference type="EMBL" id="KAK0732107.1"/>
    </source>
</evidence>